<gene>
    <name evidence="2" type="ORF">Cgig2_005944</name>
</gene>
<evidence type="ECO:0000313" key="2">
    <source>
        <dbReference type="EMBL" id="KAJ8444422.1"/>
    </source>
</evidence>
<dbReference type="GO" id="GO:0003676">
    <property type="term" value="F:nucleic acid binding"/>
    <property type="evidence" value="ECO:0007669"/>
    <property type="project" value="InterPro"/>
</dbReference>
<proteinExistence type="predicted"/>
<accession>A0A9Q1KKM5</accession>
<dbReference type="AlphaFoldDB" id="A0A9Q1KKM5"/>
<evidence type="ECO:0000313" key="3">
    <source>
        <dbReference type="Proteomes" id="UP001153076"/>
    </source>
</evidence>
<sequence length="188" mass="21309">MDATWAWVLWNKYCHGRELLHSHAVVAHSSPSNVWRDIAEMVLFLLRSVAMAIDDELKGALRLDLDLSGRLKSTNLDRLGLQMAHSMGFKKVWVQVDSIIMVGMLCGQGSWNLVRKPLIMKCTDVIAREDWEVKVSHCYSETNCVLDRLPNLGIEKDLGVAYFQSRPKEVIDAMNADVVGVKWPRNTT</sequence>
<dbReference type="InterPro" id="IPR002156">
    <property type="entry name" value="RNaseH_domain"/>
</dbReference>
<dbReference type="OrthoDB" id="1436258at2759"/>
<dbReference type="InterPro" id="IPR053151">
    <property type="entry name" value="RNase_H-like"/>
</dbReference>
<dbReference type="PANTHER" id="PTHR47723">
    <property type="entry name" value="OS05G0353850 PROTEIN"/>
    <property type="match status" value="1"/>
</dbReference>
<protein>
    <recommendedName>
        <fullName evidence="1">RNase H type-1 domain-containing protein</fullName>
    </recommendedName>
</protein>
<keyword evidence="3" id="KW-1185">Reference proteome</keyword>
<dbReference type="CDD" id="cd06222">
    <property type="entry name" value="RNase_H_like"/>
    <property type="match status" value="1"/>
</dbReference>
<dbReference type="GO" id="GO:0004523">
    <property type="term" value="F:RNA-DNA hybrid ribonuclease activity"/>
    <property type="evidence" value="ECO:0007669"/>
    <property type="project" value="InterPro"/>
</dbReference>
<evidence type="ECO:0000259" key="1">
    <source>
        <dbReference type="Pfam" id="PF13456"/>
    </source>
</evidence>
<organism evidence="2 3">
    <name type="scientific">Carnegiea gigantea</name>
    <dbReference type="NCBI Taxonomy" id="171969"/>
    <lineage>
        <taxon>Eukaryota</taxon>
        <taxon>Viridiplantae</taxon>
        <taxon>Streptophyta</taxon>
        <taxon>Embryophyta</taxon>
        <taxon>Tracheophyta</taxon>
        <taxon>Spermatophyta</taxon>
        <taxon>Magnoliopsida</taxon>
        <taxon>eudicotyledons</taxon>
        <taxon>Gunneridae</taxon>
        <taxon>Pentapetalae</taxon>
        <taxon>Caryophyllales</taxon>
        <taxon>Cactineae</taxon>
        <taxon>Cactaceae</taxon>
        <taxon>Cactoideae</taxon>
        <taxon>Echinocereeae</taxon>
        <taxon>Carnegiea</taxon>
    </lineage>
</organism>
<reference evidence="2" key="1">
    <citation type="submission" date="2022-04" db="EMBL/GenBank/DDBJ databases">
        <title>Carnegiea gigantea Genome sequencing and assembly v2.</title>
        <authorList>
            <person name="Copetti D."/>
            <person name="Sanderson M.J."/>
            <person name="Burquez A."/>
            <person name="Wojciechowski M.F."/>
        </authorList>
    </citation>
    <scope>NUCLEOTIDE SEQUENCE</scope>
    <source>
        <strain evidence="2">SGP5-SGP5p</strain>
        <tissue evidence="2">Aerial part</tissue>
    </source>
</reference>
<feature type="domain" description="RNase H type-1" evidence="1">
    <location>
        <begin position="79"/>
        <end position="149"/>
    </location>
</feature>
<name>A0A9Q1KKM5_9CARY</name>
<dbReference type="Gene3D" id="3.30.420.10">
    <property type="entry name" value="Ribonuclease H-like superfamily/Ribonuclease H"/>
    <property type="match status" value="1"/>
</dbReference>
<dbReference type="Pfam" id="PF13456">
    <property type="entry name" value="RVT_3"/>
    <property type="match status" value="1"/>
</dbReference>
<dbReference type="InterPro" id="IPR044730">
    <property type="entry name" value="RNase_H-like_dom_plant"/>
</dbReference>
<dbReference type="EMBL" id="JAKOGI010000098">
    <property type="protein sequence ID" value="KAJ8444422.1"/>
    <property type="molecule type" value="Genomic_DNA"/>
</dbReference>
<dbReference type="InterPro" id="IPR036397">
    <property type="entry name" value="RNaseH_sf"/>
</dbReference>
<dbReference type="PANTHER" id="PTHR47723:SF19">
    <property type="entry name" value="POLYNUCLEOTIDYL TRANSFERASE, RIBONUCLEASE H-LIKE SUPERFAMILY PROTEIN"/>
    <property type="match status" value="1"/>
</dbReference>
<dbReference type="Proteomes" id="UP001153076">
    <property type="component" value="Unassembled WGS sequence"/>
</dbReference>
<comment type="caution">
    <text evidence="2">The sequence shown here is derived from an EMBL/GenBank/DDBJ whole genome shotgun (WGS) entry which is preliminary data.</text>
</comment>